<dbReference type="OrthoDB" id="9810755at2"/>
<organism evidence="2 3">
    <name type="scientific">Hanstruepera neustonica</name>
    <dbReference type="NCBI Taxonomy" id="1445657"/>
    <lineage>
        <taxon>Bacteria</taxon>
        <taxon>Pseudomonadati</taxon>
        <taxon>Bacteroidota</taxon>
        <taxon>Flavobacteriia</taxon>
        <taxon>Flavobacteriales</taxon>
        <taxon>Flavobacteriaceae</taxon>
        <taxon>Hanstruepera</taxon>
    </lineage>
</organism>
<keyword evidence="3" id="KW-1185">Reference proteome</keyword>
<dbReference type="Pfam" id="PF10728">
    <property type="entry name" value="DUF2520"/>
    <property type="match status" value="1"/>
</dbReference>
<proteinExistence type="predicted"/>
<dbReference type="RefSeq" id="WP_103052346.1">
    <property type="nucleotide sequence ID" value="NZ_POWF01000006.1"/>
</dbReference>
<dbReference type="SUPFAM" id="SSF48179">
    <property type="entry name" value="6-phosphogluconate dehydrogenase C-terminal domain-like"/>
    <property type="match status" value="1"/>
</dbReference>
<evidence type="ECO:0000313" key="2">
    <source>
        <dbReference type="EMBL" id="PNQ72819.1"/>
    </source>
</evidence>
<dbReference type="AlphaFoldDB" id="A0A2K1DXQ4"/>
<feature type="domain" description="DUF2520" evidence="1">
    <location>
        <begin position="122"/>
        <end position="246"/>
    </location>
</feature>
<dbReference type="Gene3D" id="1.10.1040.20">
    <property type="entry name" value="ProC-like, C-terminal domain"/>
    <property type="match status" value="1"/>
</dbReference>
<dbReference type="InterPro" id="IPR036291">
    <property type="entry name" value="NAD(P)-bd_dom_sf"/>
</dbReference>
<dbReference type="EMBL" id="POWF01000006">
    <property type="protein sequence ID" value="PNQ72819.1"/>
    <property type="molecule type" value="Genomic_DNA"/>
</dbReference>
<gene>
    <name evidence="2" type="ORF">C1T31_09940</name>
</gene>
<comment type="caution">
    <text evidence="2">The sequence shown here is derived from an EMBL/GenBank/DDBJ whole genome shotgun (WGS) entry which is preliminary data.</text>
</comment>
<protein>
    <submittedName>
        <fullName evidence="2">DUF2520 domain-containing protein</fullName>
    </submittedName>
</protein>
<dbReference type="Gene3D" id="3.40.50.720">
    <property type="entry name" value="NAD(P)-binding Rossmann-like Domain"/>
    <property type="match status" value="1"/>
</dbReference>
<dbReference type="PANTHER" id="PTHR40459:SF1">
    <property type="entry name" value="CONSERVED HYPOTHETICAL ALANINE AND LEUCINE RICH PROTEIN"/>
    <property type="match status" value="1"/>
</dbReference>
<dbReference type="InterPro" id="IPR008927">
    <property type="entry name" value="6-PGluconate_DH-like_C_sf"/>
</dbReference>
<dbReference type="SUPFAM" id="SSF51735">
    <property type="entry name" value="NAD(P)-binding Rossmann-fold domains"/>
    <property type="match status" value="1"/>
</dbReference>
<sequence length="264" mass="29987">MIKVCLLGAGNVATHLYKAFKSAQDVHIVQWYNRDLKKISTYKNDVTIIDDISKLSEADIYIIAVSDDAISTLSTTLPFENRLVAHTSGSVNIHDLDKKNRRGVFYPLQTFSKEVPIDFNEIPICLEALDKNDLDILTHLAEAIGSTWYKISTEQRQTLHVAAVFVNNFTNQLYRIAHEISDAKNINFEILKPLISETAKKIQEVSPYMAQTGPAKRNDKKTIKKHLKLLEKENHKAIYELLTESIKKTHGVSSPPRTRKEKSK</sequence>
<reference evidence="2 3" key="1">
    <citation type="submission" date="2018-01" db="EMBL/GenBank/DDBJ databases">
        <title>The draft genome of Hanstruepera neustonica JCM19743.</title>
        <authorList>
            <person name="He R.-H."/>
            <person name="Du Z.-J."/>
        </authorList>
    </citation>
    <scope>NUCLEOTIDE SEQUENCE [LARGE SCALE GENOMIC DNA]</scope>
    <source>
        <strain evidence="2 3">JCM19743</strain>
    </source>
</reference>
<name>A0A2K1DXQ4_9FLAO</name>
<dbReference type="InterPro" id="IPR018931">
    <property type="entry name" value="DUF2520"/>
</dbReference>
<dbReference type="InterPro" id="IPR037108">
    <property type="entry name" value="TM1727-like_C_sf"/>
</dbReference>
<dbReference type="PANTHER" id="PTHR40459">
    <property type="entry name" value="CONSERVED HYPOTHETICAL ALANINE AND LEUCINE RICH PROTEIN"/>
    <property type="match status" value="1"/>
</dbReference>
<evidence type="ECO:0000313" key="3">
    <source>
        <dbReference type="Proteomes" id="UP000236641"/>
    </source>
</evidence>
<evidence type="ECO:0000259" key="1">
    <source>
        <dbReference type="Pfam" id="PF10728"/>
    </source>
</evidence>
<dbReference type="Proteomes" id="UP000236641">
    <property type="component" value="Unassembled WGS sequence"/>
</dbReference>
<accession>A0A2K1DXQ4</accession>